<evidence type="ECO:0000313" key="5">
    <source>
        <dbReference type="EMBL" id="MDT0645221.1"/>
    </source>
</evidence>
<reference evidence="5 6" key="1">
    <citation type="submission" date="2023-09" db="EMBL/GenBank/DDBJ databases">
        <authorList>
            <person name="Rey-Velasco X."/>
        </authorList>
    </citation>
    <scope>NUCLEOTIDE SEQUENCE [LARGE SCALE GENOMIC DNA]</scope>
    <source>
        <strain evidence="5 6">F260</strain>
    </source>
</reference>
<organism evidence="5 6">
    <name type="scientific">Autumnicola lenta</name>
    <dbReference type="NCBI Taxonomy" id="3075593"/>
    <lineage>
        <taxon>Bacteria</taxon>
        <taxon>Pseudomonadati</taxon>
        <taxon>Bacteroidota</taxon>
        <taxon>Flavobacteriia</taxon>
        <taxon>Flavobacteriales</taxon>
        <taxon>Flavobacteriaceae</taxon>
        <taxon>Autumnicola</taxon>
    </lineage>
</organism>
<evidence type="ECO:0000259" key="4">
    <source>
        <dbReference type="Pfam" id="PF08501"/>
    </source>
</evidence>
<protein>
    <submittedName>
        <fullName evidence="5">Shikimate dehydrogenase</fullName>
    </submittedName>
</protein>
<dbReference type="SUPFAM" id="SSF53223">
    <property type="entry name" value="Aminoacid dehydrogenase-like, N-terminal domain"/>
    <property type="match status" value="1"/>
</dbReference>
<evidence type="ECO:0000256" key="2">
    <source>
        <dbReference type="ARBA" id="ARBA00023002"/>
    </source>
</evidence>
<dbReference type="Gene3D" id="3.40.50.10860">
    <property type="entry name" value="Leucine Dehydrogenase, chain A, domain 1"/>
    <property type="match status" value="1"/>
</dbReference>
<dbReference type="CDD" id="cd01065">
    <property type="entry name" value="NAD_bind_Shikimate_DH"/>
    <property type="match status" value="1"/>
</dbReference>
<accession>A0ABU3CG03</accession>
<dbReference type="PANTHER" id="PTHR21089:SF1">
    <property type="entry name" value="BIFUNCTIONAL 3-DEHYDROQUINATE DEHYDRATASE_SHIKIMATE DEHYDROGENASE, CHLOROPLASTIC"/>
    <property type="match status" value="1"/>
</dbReference>
<dbReference type="InterPro" id="IPR046346">
    <property type="entry name" value="Aminoacid_DH-like_N_sf"/>
</dbReference>
<dbReference type="InterPro" id="IPR013708">
    <property type="entry name" value="Shikimate_DH-bd_N"/>
</dbReference>
<comment type="caution">
    <text evidence="5">The sequence shown here is derived from an EMBL/GenBank/DDBJ whole genome shotgun (WGS) entry which is preliminary data.</text>
</comment>
<proteinExistence type="predicted"/>
<keyword evidence="3" id="KW-0057">Aromatic amino acid biosynthesis</keyword>
<evidence type="ECO:0000313" key="6">
    <source>
        <dbReference type="Proteomes" id="UP001245285"/>
    </source>
</evidence>
<evidence type="ECO:0000256" key="3">
    <source>
        <dbReference type="ARBA" id="ARBA00023141"/>
    </source>
</evidence>
<keyword evidence="6" id="KW-1185">Reference proteome</keyword>
<dbReference type="InterPro" id="IPR022893">
    <property type="entry name" value="Shikimate_DH_fam"/>
</dbReference>
<dbReference type="PANTHER" id="PTHR21089">
    <property type="entry name" value="SHIKIMATE DEHYDROGENASE"/>
    <property type="match status" value="1"/>
</dbReference>
<feature type="domain" description="Shikimate dehydrogenase substrate binding N-terminal" evidence="4">
    <location>
        <begin position="6"/>
        <end position="87"/>
    </location>
</feature>
<gene>
    <name evidence="5" type="ORF">RM545_00845</name>
</gene>
<name>A0ABU3CG03_9FLAO</name>
<dbReference type="InterPro" id="IPR036291">
    <property type="entry name" value="NAD(P)-bd_dom_sf"/>
</dbReference>
<comment type="pathway">
    <text evidence="1">Metabolic intermediate biosynthesis; chorismate biosynthesis; chorismate from D-erythrose 4-phosphate and phosphoenolpyruvate: step 4/7.</text>
</comment>
<dbReference type="RefSeq" id="WP_311493369.1">
    <property type="nucleotide sequence ID" value="NZ_JAVRHO010000001.1"/>
</dbReference>
<dbReference type="Proteomes" id="UP001245285">
    <property type="component" value="Unassembled WGS sequence"/>
</dbReference>
<sequence>MKLFGLLGKNIDYSFSRSYFSEKFRKEAINAEYRNFDIAEIGQFESVIQQNEDLKGLNVTIPYKQSVMDYLDRLDENAEAIGAVNTVKIEEDKSLTGYNTDYVGFTAAIKPMLKNGNYRALILGTGGASKAVAFAFQKLGIKYLYVSRKPGPDQVSYQDLNEEILQKYKIIINTTPLGTFPNTEDHPDIPYHYLTQDHLAYDLIYNPSTTKFMELAAKNGASTSNGLQMLQLQAEKAWEIWNI</sequence>
<dbReference type="EMBL" id="JAVRHO010000001">
    <property type="protein sequence ID" value="MDT0645221.1"/>
    <property type="molecule type" value="Genomic_DNA"/>
</dbReference>
<dbReference type="SUPFAM" id="SSF51735">
    <property type="entry name" value="NAD(P)-binding Rossmann-fold domains"/>
    <property type="match status" value="1"/>
</dbReference>
<evidence type="ECO:0000256" key="1">
    <source>
        <dbReference type="ARBA" id="ARBA00004871"/>
    </source>
</evidence>
<dbReference type="Gene3D" id="3.40.50.720">
    <property type="entry name" value="NAD(P)-binding Rossmann-like Domain"/>
    <property type="match status" value="1"/>
</dbReference>
<dbReference type="Pfam" id="PF08501">
    <property type="entry name" value="Shikimate_dh_N"/>
    <property type="match status" value="1"/>
</dbReference>
<keyword evidence="3" id="KW-0028">Amino-acid biosynthesis</keyword>
<keyword evidence="2" id="KW-0560">Oxidoreductase</keyword>